<comment type="similarity">
    <text evidence="2">Belongs to the ADIPOR family.</text>
</comment>
<keyword evidence="9" id="KW-1185">Reference proteome</keyword>
<keyword evidence="6" id="KW-0862">Zinc</keyword>
<dbReference type="GO" id="GO:0038023">
    <property type="term" value="F:signaling receptor activity"/>
    <property type="evidence" value="ECO:0007669"/>
    <property type="project" value="TreeGrafter"/>
</dbReference>
<dbReference type="Pfam" id="PF03006">
    <property type="entry name" value="HlyIII"/>
    <property type="match status" value="1"/>
</dbReference>
<gene>
    <name evidence="8" type="ORF">RF55_439</name>
</gene>
<evidence type="ECO:0000256" key="2">
    <source>
        <dbReference type="ARBA" id="ARBA00007018"/>
    </source>
</evidence>
<feature type="transmembrane region" description="Helical" evidence="7">
    <location>
        <begin position="165"/>
        <end position="183"/>
    </location>
</feature>
<feature type="transmembrane region" description="Helical" evidence="7">
    <location>
        <begin position="190"/>
        <end position="209"/>
    </location>
</feature>
<dbReference type="PANTHER" id="PTHR20855">
    <property type="entry name" value="ADIPOR/PROGESTIN RECEPTOR-RELATED"/>
    <property type="match status" value="1"/>
</dbReference>
<accession>A0A0J7LAD6</accession>
<keyword evidence="6" id="KW-0479">Metal-binding</keyword>
<keyword evidence="4 7" id="KW-1133">Transmembrane helix</keyword>
<feature type="transmembrane region" description="Helical" evidence="7">
    <location>
        <begin position="97"/>
        <end position="113"/>
    </location>
</feature>
<dbReference type="EMBL" id="LBMM01000136">
    <property type="protein sequence ID" value="KMR04803.1"/>
    <property type="molecule type" value="Genomic_DNA"/>
</dbReference>
<evidence type="ECO:0000256" key="4">
    <source>
        <dbReference type="ARBA" id="ARBA00022989"/>
    </source>
</evidence>
<keyword evidence="3 7" id="KW-0812">Transmembrane</keyword>
<proteinExistence type="inferred from homology"/>
<dbReference type="GO" id="GO:0033211">
    <property type="term" value="P:adiponectin-activated signaling pathway"/>
    <property type="evidence" value="ECO:0007669"/>
    <property type="project" value="TreeGrafter"/>
</dbReference>
<dbReference type="OrthoDB" id="5585746at2759"/>
<sequence length="331" mass="36965">MLQYEDVILEAKEKDDCLPGEFGGIRHRIPWSDRVLLNSEIPGLHEVKELLDDDDASCLAEEEDGVGCPLPSTPEDDHLLDCEMTEVLKAGVLSDEIDLGCVAFIGIAIFFLTQPPIEIQLEEKLVFGTFFAGAITCLGMSFAFHTVHCHSECVGKLFSKLDYCGIAMLIMGSFVPWLYYGFYCDYQPKLIYLSVVVVLGITSIVVSLWERFGEPSYRPLRAGVFMGFGLSGVIPAVHYAVAEGWFKAISQASLGWLILMGCLYILGALFYALRVPERFFPGKFDIWFQSHQIFHVFVIAAAFVHYHGITEMAMHRMTIGDCTNPSQVLAF</sequence>
<feature type="transmembrane region" description="Helical" evidence="7">
    <location>
        <begin position="254"/>
        <end position="273"/>
    </location>
</feature>
<name>A0A0J7LAD6_LASNI</name>
<feature type="transmembrane region" description="Helical" evidence="7">
    <location>
        <begin position="293"/>
        <end position="309"/>
    </location>
</feature>
<feature type="transmembrane region" description="Helical" evidence="7">
    <location>
        <begin position="221"/>
        <end position="242"/>
    </location>
</feature>
<dbReference type="PANTHER" id="PTHR20855:SF52">
    <property type="entry name" value="ADIPONECTIN RECEPTOR PROTEIN"/>
    <property type="match status" value="1"/>
</dbReference>
<dbReference type="GO" id="GO:0046872">
    <property type="term" value="F:metal ion binding"/>
    <property type="evidence" value="ECO:0007669"/>
    <property type="project" value="UniProtKB-KW"/>
</dbReference>
<evidence type="ECO:0000256" key="1">
    <source>
        <dbReference type="ARBA" id="ARBA00004141"/>
    </source>
</evidence>
<evidence type="ECO:0000313" key="8">
    <source>
        <dbReference type="EMBL" id="KMR04803.1"/>
    </source>
</evidence>
<keyword evidence="8" id="KW-0675">Receptor</keyword>
<evidence type="ECO:0000313" key="9">
    <source>
        <dbReference type="Proteomes" id="UP000036403"/>
    </source>
</evidence>
<dbReference type="GO" id="GO:0005886">
    <property type="term" value="C:plasma membrane"/>
    <property type="evidence" value="ECO:0007669"/>
    <property type="project" value="TreeGrafter"/>
</dbReference>
<evidence type="ECO:0000256" key="7">
    <source>
        <dbReference type="SAM" id="Phobius"/>
    </source>
</evidence>
<dbReference type="STRING" id="67767.A0A0J7LAD6"/>
<feature type="binding site" evidence="6">
    <location>
        <position position="291"/>
    </location>
    <ligand>
        <name>Zn(2+)</name>
        <dbReference type="ChEBI" id="CHEBI:29105"/>
    </ligand>
</feature>
<evidence type="ECO:0000256" key="5">
    <source>
        <dbReference type="ARBA" id="ARBA00023136"/>
    </source>
</evidence>
<feature type="transmembrane region" description="Helical" evidence="7">
    <location>
        <begin position="125"/>
        <end position="145"/>
    </location>
</feature>
<dbReference type="AlphaFoldDB" id="A0A0J7LAD6"/>
<protein>
    <submittedName>
        <fullName evidence="8">Adipor-like receptor protein</fullName>
    </submittedName>
</protein>
<keyword evidence="5 7" id="KW-0472">Membrane</keyword>
<feature type="binding site" evidence="6">
    <location>
        <position position="145"/>
    </location>
    <ligand>
        <name>Zn(2+)</name>
        <dbReference type="ChEBI" id="CHEBI:29105"/>
    </ligand>
</feature>
<evidence type="ECO:0000256" key="6">
    <source>
        <dbReference type="PIRSR" id="PIRSR604254-1"/>
    </source>
</evidence>
<dbReference type="PaxDb" id="67767-A0A0J7LAD6"/>
<comment type="subcellular location">
    <subcellularLocation>
        <location evidence="1">Membrane</location>
        <topology evidence="1">Multi-pass membrane protein</topology>
    </subcellularLocation>
</comment>
<comment type="caution">
    <text evidence="8">The sequence shown here is derived from an EMBL/GenBank/DDBJ whole genome shotgun (WGS) entry which is preliminary data.</text>
</comment>
<evidence type="ECO:0000256" key="3">
    <source>
        <dbReference type="ARBA" id="ARBA00022692"/>
    </source>
</evidence>
<organism evidence="8 9">
    <name type="scientific">Lasius niger</name>
    <name type="common">Black garden ant</name>
    <dbReference type="NCBI Taxonomy" id="67767"/>
    <lineage>
        <taxon>Eukaryota</taxon>
        <taxon>Metazoa</taxon>
        <taxon>Ecdysozoa</taxon>
        <taxon>Arthropoda</taxon>
        <taxon>Hexapoda</taxon>
        <taxon>Insecta</taxon>
        <taxon>Pterygota</taxon>
        <taxon>Neoptera</taxon>
        <taxon>Endopterygota</taxon>
        <taxon>Hymenoptera</taxon>
        <taxon>Apocrita</taxon>
        <taxon>Aculeata</taxon>
        <taxon>Formicoidea</taxon>
        <taxon>Formicidae</taxon>
        <taxon>Formicinae</taxon>
        <taxon>Lasius</taxon>
        <taxon>Lasius</taxon>
    </lineage>
</organism>
<dbReference type="Proteomes" id="UP000036403">
    <property type="component" value="Unassembled WGS sequence"/>
</dbReference>
<dbReference type="InterPro" id="IPR004254">
    <property type="entry name" value="AdipoR/HlyIII-related"/>
</dbReference>
<feature type="binding site" evidence="6">
    <location>
        <position position="295"/>
    </location>
    <ligand>
        <name>Zn(2+)</name>
        <dbReference type="ChEBI" id="CHEBI:29105"/>
    </ligand>
</feature>
<reference evidence="8 9" key="1">
    <citation type="submission" date="2015-04" db="EMBL/GenBank/DDBJ databases">
        <title>Lasius niger genome sequencing.</title>
        <authorList>
            <person name="Konorov E.A."/>
            <person name="Nikitin M.A."/>
            <person name="Kirill M.V."/>
            <person name="Chang P."/>
        </authorList>
    </citation>
    <scope>NUCLEOTIDE SEQUENCE [LARGE SCALE GENOMIC DNA]</scope>
    <source>
        <tissue evidence="8">Whole</tissue>
    </source>
</reference>